<dbReference type="Pfam" id="PF00753">
    <property type="entry name" value="Lactamase_B"/>
    <property type="match status" value="1"/>
</dbReference>
<dbReference type="STRING" id="856736.SAMN04488058_13410"/>
<sequence>MTQSQQQGTPVRLYMFQCGSLKCKTNNIKMNADPTPYEIPVPWYLITHPKGNVVIDGGNAVECATDPEGHWGGITEVYWPVMTPEQGVEAELERLGISKDSVRYVLQSHLHLDHTGAVGRFPKATHLVQRSEYEYAFTPDWFAAGGYIRKDFDKPGLKWQFLNGDATDGYDLYGDGVIRLFFTPGHAPGHQSFLITLPSGDKYLLAVDAAYTVDHWEERALPGFLASTVDTVRSVQKLRALAEHEEAHVVTGHDPDAWPSFKQAPEFYS</sequence>
<dbReference type="PANTHER" id="PTHR42978">
    <property type="entry name" value="QUORUM-QUENCHING LACTONASE YTNP-RELATED-RELATED"/>
    <property type="match status" value="1"/>
</dbReference>
<gene>
    <name evidence="7" type="ORF">SAMN04488058_13410</name>
</gene>
<name>A0A1H7CND0_9DEIO</name>
<keyword evidence="3" id="KW-0479">Metal-binding</keyword>
<accession>A0A1H7CND0</accession>
<evidence type="ECO:0000313" key="7">
    <source>
        <dbReference type="EMBL" id="SEJ90966.1"/>
    </source>
</evidence>
<dbReference type="RefSeq" id="WP_218142899.1">
    <property type="nucleotide sequence ID" value="NZ_FNZA01000034.1"/>
</dbReference>
<evidence type="ECO:0000256" key="4">
    <source>
        <dbReference type="ARBA" id="ARBA00022801"/>
    </source>
</evidence>
<proteinExistence type="inferred from homology"/>
<feature type="domain" description="Metallo-beta-lactamase" evidence="6">
    <location>
        <begin position="40"/>
        <end position="253"/>
    </location>
</feature>
<dbReference type="PANTHER" id="PTHR42978:SF2">
    <property type="entry name" value="102 KBASES UNSTABLE REGION: FROM 1 TO 119443"/>
    <property type="match status" value="1"/>
</dbReference>
<dbReference type="InterPro" id="IPR001279">
    <property type="entry name" value="Metallo-B-lactamas"/>
</dbReference>
<dbReference type="SMART" id="SM00849">
    <property type="entry name" value="Lactamase_B"/>
    <property type="match status" value="1"/>
</dbReference>
<dbReference type="EMBL" id="FNZA01000034">
    <property type="protein sequence ID" value="SEJ90966.1"/>
    <property type="molecule type" value="Genomic_DNA"/>
</dbReference>
<dbReference type="InterPro" id="IPR054889">
    <property type="entry name" value="AHLLactAttM"/>
</dbReference>
<dbReference type="AlphaFoldDB" id="A0A1H7CND0"/>
<keyword evidence="4" id="KW-0378">Hydrolase</keyword>
<keyword evidence="8" id="KW-1185">Reference proteome</keyword>
<dbReference type="GO" id="GO:0016787">
    <property type="term" value="F:hydrolase activity"/>
    <property type="evidence" value="ECO:0007669"/>
    <property type="project" value="UniProtKB-KW"/>
</dbReference>
<evidence type="ECO:0000256" key="3">
    <source>
        <dbReference type="ARBA" id="ARBA00022723"/>
    </source>
</evidence>
<dbReference type="Proteomes" id="UP000199223">
    <property type="component" value="Unassembled WGS sequence"/>
</dbReference>
<reference evidence="8" key="1">
    <citation type="submission" date="2016-10" db="EMBL/GenBank/DDBJ databases">
        <authorList>
            <person name="Varghese N."/>
            <person name="Submissions S."/>
        </authorList>
    </citation>
    <scope>NUCLEOTIDE SEQUENCE [LARGE SCALE GENOMIC DNA]</scope>
    <source>
        <strain evidence="8">CGMCC 1.10218</strain>
    </source>
</reference>
<evidence type="ECO:0000256" key="1">
    <source>
        <dbReference type="ARBA" id="ARBA00001947"/>
    </source>
</evidence>
<dbReference type="Gene3D" id="3.60.15.10">
    <property type="entry name" value="Ribonuclease Z/Hydroxyacylglutathione hydrolase-like"/>
    <property type="match status" value="1"/>
</dbReference>
<evidence type="ECO:0000313" key="8">
    <source>
        <dbReference type="Proteomes" id="UP000199223"/>
    </source>
</evidence>
<evidence type="ECO:0000259" key="6">
    <source>
        <dbReference type="SMART" id="SM00849"/>
    </source>
</evidence>
<comment type="cofactor">
    <cofactor evidence="1">
        <name>Zn(2+)</name>
        <dbReference type="ChEBI" id="CHEBI:29105"/>
    </cofactor>
</comment>
<dbReference type="NCBIfam" id="NF045700">
    <property type="entry name" value="AHLLactAttM"/>
    <property type="match status" value="1"/>
</dbReference>
<dbReference type="InterPro" id="IPR051013">
    <property type="entry name" value="MBL_superfamily_lactonases"/>
</dbReference>
<dbReference type="SUPFAM" id="SSF56281">
    <property type="entry name" value="Metallo-hydrolase/oxidoreductase"/>
    <property type="match status" value="1"/>
</dbReference>
<keyword evidence="5" id="KW-0862">Zinc</keyword>
<evidence type="ECO:0000256" key="5">
    <source>
        <dbReference type="ARBA" id="ARBA00022833"/>
    </source>
</evidence>
<dbReference type="GO" id="GO:0046872">
    <property type="term" value="F:metal ion binding"/>
    <property type="evidence" value="ECO:0007669"/>
    <property type="project" value="UniProtKB-KW"/>
</dbReference>
<organism evidence="7 8">
    <name type="scientific">Deinococcus reticulitermitis</name>
    <dbReference type="NCBI Taxonomy" id="856736"/>
    <lineage>
        <taxon>Bacteria</taxon>
        <taxon>Thermotogati</taxon>
        <taxon>Deinococcota</taxon>
        <taxon>Deinococci</taxon>
        <taxon>Deinococcales</taxon>
        <taxon>Deinococcaceae</taxon>
        <taxon>Deinococcus</taxon>
    </lineage>
</organism>
<evidence type="ECO:0000256" key="2">
    <source>
        <dbReference type="ARBA" id="ARBA00007749"/>
    </source>
</evidence>
<comment type="similarity">
    <text evidence="2">Belongs to the metallo-beta-lactamase superfamily.</text>
</comment>
<protein>
    <submittedName>
        <fullName evidence="7">Glyoxylase, beta-lactamase superfamily II</fullName>
    </submittedName>
</protein>
<dbReference type="CDD" id="cd07729">
    <property type="entry name" value="AHL_lactonase_MBL-fold"/>
    <property type="match status" value="1"/>
</dbReference>
<dbReference type="InterPro" id="IPR036866">
    <property type="entry name" value="RibonucZ/Hydroxyglut_hydro"/>
</dbReference>